<feature type="domain" description="ER membrane protein complex subunit 1 C-terminal" evidence="13">
    <location>
        <begin position="765"/>
        <end position="970"/>
    </location>
</feature>
<dbReference type="EMBL" id="AJFE02046545">
    <property type="status" value="NOT_ANNOTATED_CDS"/>
    <property type="molecule type" value="Genomic_DNA"/>
</dbReference>
<dbReference type="GeneTree" id="ENSGT00390000002461"/>
<dbReference type="Pfam" id="PF07774">
    <property type="entry name" value="EMC1_C"/>
    <property type="match status" value="1"/>
</dbReference>
<keyword evidence="10" id="KW-1015">Disulfide bond</keyword>
<organism evidence="15 16">
    <name type="scientific">Pan paniscus</name>
    <name type="common">Pygmy chimpanzee</name>
    <name type="synonym">Bonobo</name>
    <dbReference type="NCBI Taxonomy" id="9597"/>
    <lineage>
        <taxon>Eukaryota</taxon>
        <taxon>Metazoa</taxon>
        <taxon>Chordata</taxon>
        <taxon>Craniata</taxon>
        <taxon>Vertebrata</taxon>
        <taxon>Euteleostomi</taxon>
        <taxon>Mammalia</taxon>
        <taxon>Eutheria</taxon>
        <taxon>Euarchontoglires</taxon>
        <taxon>Primates</taxon>
        <taxon>Haplorrhini</taxon>
        <taxon>Catarrhini</taxon>
        <taxon>Hominidae</taxon>
        <taxon>Pan</taxon>
    </lineage>
</organism>
<evidence type="ECO:0000256" key="4">
    <source>
        <dbReference type="ARBA" id="ARBA00020824"/>
    </source>
</evidence>
<dbReference type="InterPro" id="IPR011678">
    <property type="entry name" value="EMC1_C"/>
</dbReference>
<evidence type="ECO:0000256" key="8">
    <source>
        <dbReference type="ARBA" id="ARBA00022989"/>
    </source>
</evidence>
<evidence type="ECO:0000256" key="6">
    <source>
        <dbReference type="ARBA" id="ARBA00022729"/>
    </source>
</evidence>
<dbReference type="GO" id="GO:0034975">
    <property type="term" value="P:protein folding in endoplasmic reticulum"/>
    <property type="evidence" value="ECO:0007669"/>
    <property type="project" value="TreeGrafter"/>
</dbReference>
<dbReference type="EMBL" id="AJFE02046543">
    <property type="status" value="NOT_ANNOTATED_CDS"/>
    <property type="molecule type" value="Genomic_DNA"/>
</dbReference>
<evidence type="ECO:0000313" key="15">
    <source>
        <dbReference type="Ensembl" id="ENSPPAP00000042886.1"/>
    </source>
</evidence>
<dbReference type="Bgee" id="ENSPPAG00000043990">
    <property type="expression patterns" value="Expressed in placenta and 6 other cell types or tissues"/>
</dbReference>
<feature type="chain" id="PRO_5015303653" description="ER membrane protein complex subunit 1" evidence="12">
    <location>
        <begin position="22"/>
        <end position="971"/>
    </location>
</feature>
<dbReference type="EMBL" id="AJFE02046542">
    <property type="status" value="NOT_ANNOTATED_CDS"/>
    <property type="molecule type" value="Genomic_DNA"/>
</dbReference>
<feature type="domain" description="EMC1 first beta-propeller" evidence="14">
    <location>
        <begin position="74"/>
        <end position="425"/>
    </location>
</feature>
<evidence type="ECO:0000256" key="3">
    <source>
        <dbReference type="ARBA" id="ARBA00011276"/>
    </source>
</evidence>
<sequence length="971" mass="109520">MAAEWASRFWLWATLLIPAAAVYEDQVGKFDWRQQYVGKVKFASLEFCPGSKKLVVATEKNVIAALNSRTGEIYVITVSNGGRIMRSWETNIGGLNWEITLDSGSFQALGLVGLQESVRYIAVLKKTTLALHHLSSGHLKWVEHLPESDSIHYQMVYSYGSGVVWALGVVPFSHVNIVKFNVEDGEIVQQVRVSTLWLQHLSGACGVVDEAVLVCPDPSSRSLQTLALETEWELRQIPLQSLDLEFGSGFQPRVLPTQPNPVDASRAQFFLHLSPSHYALLQYHYGTLSLLKNFPQTALVSFATTGEKTVAAVMACRNEVQKTSNSEDGSMGSFLEKSSSKDSLACFNQTYTINLYLVETGRRLLDTTITFSLEQSGTRPERLYIQVFLKKDDSVGYRALVQTEDHLLLFLQQLAGKVVLWSREESLAEVVCLEMVDLPLTGAQAELEGEFGKKADGLLGMFLKRLSSQLILLQAWTSHLWKMFYDARKPRSQIKNEINIDTLARDEFNLQKMMVMVTASGKLFGIESSSGTILWKQYLPNVKPDSSFKLMVQRTTAHFPHPPQCTLLVKDKESGMSSLYVFNPIFGKWSQVAPPVLKRPILQSLLLPVMDQDYAKVLLLIDDEYKVTAFPATRNVLRQLHELAPSIFFYLVDAEQGRLCGYRLRKDLTTELSWELTIPPEVQRIVKVKGKRSSEHVHSQGRVMGDRSVLYKSLNPNLLAVVTESTDAHHERTFIGIFLIDGVTGRIIHSSVQKKAKGPVHIVHSENWVVYQYWNTKARRNEFTVLELYEGTEQYNATAFSSLDRPQLPQVLQQSYIFPSSISAMEATITERGITSRHLLIGLPSGAILSLPKALLDPRRPEIPTEQSREENLIPYSPDVQIHAERFINYNQTVSRMRGIYTAPSGLESTCLVVAYGLDIYQTRVYPSKQFDVLKDDYDYVLISSVLFGLVFATMITKRLAQVKLLNRAWR</sequence>
<proteinExistence type="inferred from homology"/>
<keyword evidence="5" id="KW-0812">Transmembrane</keyword>
<protein>
    <recommendedName>
        <fullName evidence="4">ER membrane protein complex subunit 1</fullName>
    </recommendedName>
</protein>
<dbReference type="AlphaFoldDB" id="A0A2R9CLQ6"/>
<reference evidence="15" key="3">
    <citation type="submission" date="2025-09" db="UniProtKB">
        <authorList>
            <consortium name="Ensembl"/>
        </authorList>
    </citation>
    <scope>IDENTIFICATION</scope>
</reference>
<dbReference type="EMBL" id="AJFE02046546">
    <property type="status" value="NOT_ANNOTATED_CDS"/>
    <property type="molecule type" value="Genomic_DNA"/>
</dbReference>
<dbReference type="PANTHER" id="PTHR21573">
    <property type="entry name" value="ER MEMBRANE PROTEIN COMPLEX SUBUNIT 1"/>
    <property type="match status" value="1"/>
</dbReference>
<dbReference type="FunFam" id="2.130.10.10:FF:000856">
    <property type="entry name" value="ER membrane protein complex subunit 1"/>
    <property type="match status" value="1"/>
</dbReference>
<evidence type="ECO:0000256" key="5">
    <source>
        <dbReference type="ARBA" id="ARBA00022692"/>
    </source>
</evidence>
<evidence type="ECO:0000259" key="13">
    <source>
        <dbReference type="Pfam" id="PF07774"/>
    </source>
</evidence>
<keyword evidence="8" id="KW-1133">Transmembrane helix</keyword>
<comment type="similarity">
    <text evidence="2">Belongs to the EMC1 family.</text>
</comment>
<keyword evidence="7" id="KW-0256">Endoplasmic reticulum</keyword>
<dbReference type="Ensembl" id="ENSPPAT00000065818.1">
    <property type="protein sequence ID" value="ENSPPAP00000042886.1"/>
    <property type="gene ID" value="ENSPPAG00000043990.1"/>
</dbReference>
<gene>
    <name evidence="15" type="primary">EMC1</name>
</gene>
<evidence type="ECO:0000256" key="9">
    <source>
        <dbReference type="ARBA" id="ARBA00023136"/>
    </source>
</evidence>
<comment type="subcellular location">
    <subcellularLocation>
        <location evidence="1">Endoplasmic reticulum membrane</location>
        <topology evidence="1">Single-pass type I membrane protein</topology>
    </subcellularLocation>
</comment>
<dbReference type="GO" id="GO:0072546">
    <property type="term" value="C:EMC complex"/>
    <property type="evidence" value="ECO:0007669"/>
    <property type="project" value="InterPro"/>
</dbReference>
<evidence type="ECO:0000259" key="14">
    <source>
        <dbReference type="Pfam" id="PF25293"/>
    </source>
</evidence>
<dbReference type="EMBL" id="AJFE02046544">
    <property type="status" value="NOT_ANNOTATED_CDS"/>
    <property type="molecule type" value="Genomic_DNA"/>
</dbReference>
<dbReference type="PANTHER" id="PTHR21573:SF0">
    <property type="entry name" value="ER MEMBRANE PROTEIN COMPLEX SUBUNIT 1"/>
    <property type="match status" value="1"/>
</dbReference>
<evidence type="ECO:0000256" key="7">
    <source>
        <dbReference type="ARBA" id="ARBA00022824"/>
    </source>
</evidence>
<name>A0A2R9CLQ6_PANPA</name>
<dbReference type="Proteomes" id="UP000240080">
    <property type="component" value="Chromosome 1"/>
</dbReference>
<reference evidence="15" key="2">
    <citation type="submission" date="2025-08" db="UniProtKB">
        <authorList>
            <consortium name="Ensembl"/>
        </authorList>
    </citation>
    <scope>IDENTIFICATION</scope>
</reference>
<dbReference type="InterPro" id="IPR026895">
    <property type="entry name" value="EMC1"/>
</dbReference>
<dbReference type="InterPro" id="IPR011047">
    <property type="entry name" value="Quinoprotein_ADH-like_sf"/>
</dbReference>
<feature type="signal peptide" evidence="12">
    <location>
        <begin position="1"/>
        <end position="21"/>
    </location>
</feature>
<evidence type="ECO:0000256" key="1">
    <source>
        <dbReference type="ARBA" id="ARBA00004115"/>
    </source>
</evidence>
<dbReference type="SUPFAM" id="SSF50998">
    <property type="entry name" value="Quinoprotein alcohol dehydrogenase-like"/>
    <property type="match status" value="1"/>
</dbReference>
<evidence type="ECO:0000256" key="12">
    <source>
        <dbReference type="SAM" id="SignalP"/>
    </source>
</evidence>
<keyword evidence="16" id="KW-1185">Reference proteome</keyword>
<evidence type="ECO:0000256" key="10">
    <source>
        <dbReference type="ARBA" id="ARBA00023157"/>
    </source>
</evidence>
<keyword evidence="11" id="KW-0325">Glycoprotein</keyword>
<dbReference type="Pfam" id="PF25293">
    <property type="entry name" value="Beta-prop_EMC1_N"/>
    <property type="match status" value="2"/>
</dbReference>
<evidence type="ECO:0000256" key="2">
    <source>
        <dbReference type="ARBA" id="ARBA00007904"/>
    </source>
</evidence>
<keyword evidence="6 12" id="KW-0732">Signal</keyword>
<keyword evidence="9" id="KW-0472">Membrane</keyword>
<evidence type="ECO:0000313" key="16">
    <source>
        <dbReference type="Proteomes" id="UP000240080"/>
    </source>
</evidence>
<dbReference type="InterPro" id="IPR058545">
    <property type="entry name" value="Beta-prop_EMC1_1st"/>
</dbReference>
<accession>A0A2R9CLQ6</accession>
<evidence type="ECO:0000256" key="11">
    <source>
        <dbReference type="ARBA" id="ARBA00023180"/>
    </source>
</evidence>
<reference evidence="15 16" key="1">
    <citation type="journal article" date="2012" name="Nature">
        <title>The bonobo genome compared with the chimpanzee and human genomes.</title>
        <authorList>
            <person name="Prufer K."/>
            <person name="Munch K."/>
            <person name="Hellmann I."/>
            <person name="Akagi K."/>
            <person name="Miller J.R."/>
            <person name="Walenz B."/>
            <person name="Koren S."/>
            <person name="Sutton G."/>
            <person name="Kodira C."/>
            <person name="Winer R."/>
            <person name="Knight J.R."/>
            <person name="Mullikin J.C."/>
            <person name="Meader S.J."/>
            <person name="Ponting C.P."/>
            <person name="Lunter G."/>
            <person name="Higashino S."/>
            <person name="Hobolth A."/>
            <person name="Dutheil J."/>
            <person name="Karakoc E."/>
            <person name="Alkan C."/>
            <person name="Sajjadian S."/>
            <person name="Catacchio C.R."/>
            <person name="Ventura M."/>
            <person name="Marques-Bonet T."/>
            <person name="Eichler E.E."/>
            <person name="Andre C."/>
            <person name="Atencia R."/>
            <person name="Mugisha L."/>
            <person name="Junhold J."/>
            <person name="Patterson N."/>
            <person name="Siebauer M."/>
            <person name="Good J.M."/>
            <person name="Fischer A."/>
            <person name="Ptak S.E."/>
            <person name="Lachmann M."/>
            <person name="Symer D.E."/>
            <person name="Mailund T."/>
            <person name="Schierup M.H."/>
            <person name="Andres A.M."/>
            <person name="Kelso J."/>
            <person name="Paabo S."/>
        </authorList>
    </citation>
    <scope>NUCLEOTIDE SEQUENCE [LARGE SCALE GENOMIC DNA]</scope>
</reference>
<feature type="domain" description="EMC1 first beta-propeller" evidence="14">
    <location>
        <begin position="21"/>
        <end position="73"/>
    </location>
</feature>
<comment type="subunit">
    <text evidence="3">Component of the ER membrane protein complex (EMC).</text>
</comment>